<evidence type="ECO:0000256" key="2">
    <source>
        <dbReference type="ARBA" id="ARBA00022747"/>
    </source>
</evidence>
<proteinExistence type="inferred from homology"/>
<dbReference type="PANTHER" id="PTHR30408">
    <property type="entry name" value="TYPE-1 RESTRICTION ENZYME ECOKI SPECIFICITY PROTEIN"/>
    <property type="match status" value="1"/>
</dbReference>
<dbReference type="InterPro" id="IPR044946">
    <property type="entry name" value="Restrct_endonuc_typeI_TRD_sf"/>
</dbReference>
<evidence type="ECO:0000259" key="4">
    <source>
        <dbReference type="Pfam" id="PF01420"/>
    </source>
</evidence>
<dbReference type="InterPro" id="IPR000055">
    <property type="entry name" value="Restrct_endonuc_typeI_TRD"/>
</dbReference>
<dbReference type="Proteomes" id="UP000422232">
    <property type="component" value="Chromosome"/>
</dbReference>
<evidence type="ECO:0000313" key="5">
    <source>
        <dbReference type="EMBL" id="QGO06960.1"/>
    </source>
</evidence>
<evidence type="ECO:0000313" key="6">
    <source>
        <dbReference type="Proteomes" id="UP000422232"/>
    </source>
</evidence>
<feature type="domain" description="Type I restriction modification DNA specificity" evidence="4">
    <location>
        <begin position="17"/>
        <end position="167"/>
    </location>
</feature>
<keyword evidence="6" id="KW-1185">Reference proteome</keyword>
<comment type="similarity">
    <text evidence="1">Belongs to the type-I restriction system S methylase family.</text>
</comment>
<sequence length="184" mass="21281">MQQLLTGQKRFAGFETKWKTIKLGEISHITTGSSNREDSSLDAKYTFFDRSEDIRKSNKFIFDKEAIIVPGEGQDFMPKYFTGKFDLHQRAYAIIDIDNVDGKFLFYVIGYFRNYFLSQAVGSTVKSLRLPMFQKMPLIIPLLKEQQKIASVLTNADNEIELLQKQLIDRCEPWSAKHGVSRPR</sequence>
<dbReference type="RefSeq" id="WP_202926572.1">
    <property type="nucleotide sequence ID" value="NZ_CP038893.1"/>
</dbReference>
<reference evidence="5 6" key="1">
    <citation type="submission" date="2019-04" db="EMBL/GenBank/DDBJ databases">
        <title>Complete genome sequencing of Piscirickettsia salmonis strain Psal-009.</title>
        <authorList>
            <person name="Schober I."/>
            <person name="Bunk B."/>
            <person name="Sproer C."/>
            <person name="Carril G.P."/>
            <person name="Riedel T."/>
            <person name="Flores-Herrera P.A."/>
            <person name="Nourdin-Galindo G."/>
            <person name="Marshall S.H."/>
            <person name="Overmann J."/>
        </authorList>
    </citation>
    <scope>NUCLEOTIDE SEQUENCE [LARGE SCALE GENOMIC DNA]</scope>
    <source>
        <strain evidence="5 6">Psal-009</strain>
    </source>
</reference>
<dbReference type="Pfam" id="PF01420">
    <property type="entry name" value="Methylase_S"/>
    <property type="match status" value="1"/>
</dbReference>
<evidence type="ECO:0000256" key="1">
    <source>
        <dbReference type="ARBA" id="ARBA00010923"/>
    </source>
</evidence>
<keyword evidence="2" id="KW-0680">Restriction system</keyword>
<dbReference type="GO" id="GO:0003677">
    <property type="term" value="F:DNA binding"/>
    <property type="evidence" value="ECO:0007669"/>
    <property type="project" value="UniProtKB-KW"/>
</dbReference>
<organism evidence="5 6">
    <name type="scientific">Piscirickettsia salmonis</name>
    <dbReference type="NCBI Taxonomy" id="1238"/>
    <lineage>
        <taxon>Bacteria</taxon>
        <taxon>Pseudomonadati</taxon>
        <taxon>Pseudomonadota</taxon>
        <taxon>Gammaproteobacteria</taxon>
        <taxon>Thiotrichales</taxon>
        <taxon>Piscirickettsiaceae</taxon>
        <taxon>Piscirickettsia</taxon>
    </lineage>
</organism>
<dbReference type="Gene3D" id="3.90.220.20">
    <property type="entry name" value="DNA methylase specificity domains"/>
    <property type="match status" value="1"/>
</dbReference>
<evidence type="ECO:0000256" key="3">
    <source>
        <dbReference type="ARBA" id="ARBA00023125"/>
    </source>
</evidence>
<dbReference type="EMBL" id="CP038908">
    <property type="protein sequence ID" value="QGO06960.1"/>
    <property type="molecule type" value="Genomic_DNA"/>
</dbReference>
<keyword evidence="3" id="KW-0238">DNA-binding</keyword>
<dbReference type="SUPFAM" id="SSF116734">
    <property type="entry name" value="DNA methylase specificity domain"/>
    <property type="match status" value="1"/>
</dbReference>
<gene>
    <name evidence="5" type="ORF">Psal009_02896</name>
</gene>
<dbReference type="AlphaFoldDB" id="A0A9Q6LMZ5"/>
<dbReference type="PANTHER" id="PTHR30408:SF12">
    <property type="entry name" value="TYPE I RESTRICTION ENZYME MJAVIII SPECIFICITY SUBUNIT"/>
    <property type="match status" value="1"/>
</dbReference>
<name>A0A9Q6LMZ5_PISSA</name>
<dbReference type="REBASE" id="369342">
    <property type="entry name" value="S2.Psa009ORF2900P"/>
</dbReference>
<accession>A0A9Q6LMZ5</accession>
<dbReference type="GO" id="GO:0009307">
    <property type="term" value="P:DNA restriction-modification system"/>
    <property type="evidence" value="ECO:0007669"/>
    <property type="project" value="UniProtKB-KW"/>
</dbReference>
<protein>
    <submittedName>
        <fullName evidence="5">Type I restriction modification DNA specificity domain protein</fullName>
    </submittedName>
</protein>
<dbReference type="InterPro" id="IPR052021">
    <property type="entry name" value="Type-I_RS_S_subunit"/>
</dbReference>